<sequence length="555" mass="62146">MKRIYIFPIKITPWLVAMLLLLSSCADQLDKAPLSSYVNENFWTNEGNVMLALTGLYRGNIQMAAAPATRAEGSATDWWSYHGMILLEMATDNAYDRRGDNSGLNQLTNGNLTAANVYLNNYWTASYSRIARSNYFIENIAKATIEPDKIKRMVAEARFLRACQYFYLSQTFGSVPLVTASLSLQEANTVSKAPKAEILAYATAEFAAAAADLPRERDLPPTERGRATRQSALAFLGRAQLADRNFSQAAETYKTIIDFGDNIIDPNYAGLFNGTNEASKELIFSTQYVKDQAPNSMNQHFFPALNGGWHLFNPLGSLVESYEFTDGTPFSYSNPLFDVQEPTKNRDPRLKYTVLFNGDSFQGLPYITHPDSTRSVDQLTTSKQATRTGFGMRKFNVESLSGDLMNSGADLPIIRYAEVLLSYLEARLEAGSAIDQALLDQTINVVRGRASVNMPRVTETDPTKLRVILRRERRNELALEGIRLWDLMRWNVAAQVLKGDFYGASFPAARNLRKKNASTTDPNNRWFVTSKAFRPGIDETWPIPLSEVNINPNLK</sequence>
<evidence type="ECO:0000259" key="8">
    <source>
        <dbReference type="Pfam" id="PF14322"/>
    </source>
</evidence>
<organism evidence="9 10">
    <name type="scientific">Arundinibacter roseus</name>
    <dbReference type="NCBI Taxonomy" id="2070510"/>
    <lineage>
        <taxon>Bacteria</taxon>
        <taxon>Pseudomonadati</taxon>
        <taxon>Bacteroidota</taxon>
        <taxon>Cytophagia</taxon>
        <taxon>Cytophagales</taxon>
        <taxon>Spirosomataceae</taxon>
        <taxon>Arundinibacter</taxon>
    </lineage>
</organism>
<dbReference type="Proteomes" id="UP000295706">
    <property type="component" value="Unassembled WGS sequence"/>
</dbReference>
<evidence type="ECO:0000256" key="5">
    <source>
        <dbReference type="ARBA" id="ARBA00023237"/>
    </source>
</evidence>
<evidence type="ECO:0000313" key="10">
    <source>
        <dbReference type="Proteomes" id="UP000295706"/>
    </source>
</evidence>
<keyword evidence="10" id="KW-1185">Reference proteome</keyword>
<dbReference type="InterPro" id="IPR011990">
    <property type="entry name" value="TPR-like_helical_dom_sf"/>
</dbReference>
<name>A0A4R4KL74_9BACT</name>
<accession>A0A4R4KL74</accession>
<dbReference type="EMBL" id="SMJU01000003">
    <property type="protein sequence ID" value="TDB67459.1"/>
    <property type="molecule type" value="Genomic_DNA"/>
</dbReference>
<dbReference type="InterPro" id="IPR012944">
    <property type="entry name" value="SusD_RagB_dom"/>
</dbReference>
<feature type="chain" id="PRO_5020289626" evidence="6">
    <location>
        <begin position="29"/>
        <end position="555"/>
    </location>
</feature>
<evidence type="ECO:0000256" key="2">
    <source>
        <dbReference type="ARBA" id="ARBA00006275"/>
    </source>
</evidence>
<evidence type="ECO:0000313" key="9">
    <source>
        <dbReference type="EMBL" id="TDB67459.1"/>
    </source>
</evidence>
<keyword evidence="3 6" id="KW-0732">Signal</keyword>
<dbReference type="CDD" id="cd08977">
    <property type="entry name" value="SusD"/>
    <property type="match status" value="1"/>
</dbReference>
<evidence type="ECO:0000256" key="3">
    <source>
        <dbReference type="ARBA" id="ARBA00022729"/>
    </source>
</evidence>
<evidence type="ECO:0000256" key="1">
    <source>
        <dbReference type="ARBA" id="ARBA00004442"/>
    </source>
</evidence>
<reference evidence="9 10" key="1">
    <citation type="submission" date="2019-02" db="EMBL/GenBank/DDBJ databases">
        <title>Arundinibacter roseus gen. nov., sp. nov., a new member of the family Cytophagaceae.</title>
        <authorList>
            <person name="Szuroczki S."/>
            <person name="Khayer B."/>
            <person name="Sproer C."/>
            <person name="Toumi M."/>
            <person name="Szabo A."/>
            <person name="Felfoldi T."/>
            <person name="Schumann P."/>
            <person name="Toth E."/>
        </authorList>
    </citation>
    <scope>NUCLEOTIDE SEQUENCE [LARGE SCALE GENOMIC DNA]</scope>
    <source>
        <strain evidence="9 10">DMA-k-7a</strain>
    </source>
</reference>
<dbReference type="AlphaFoldDB" id="A0A4R4KL74"/>
<evidence type="ECO:0000256" key="4">
    <source>
        <dbReference type="ARBA" id="ARBA00023136"/>
    </source>
</evidence>
<comment type="similarity">
    <text evidence="2">Belongs to the SusD family.</text>
</comment>
<comment type="caution">
    <text evidence="9">The sequence shown here is derived from an EMBL/GenBank/DDBJ whole genome shotgun (WGS) entry which is preliminary data.</text>
</comment>
<protein>
    <submittedName>
        <fullName evidence="9">RagB/SusD family nutrient uptake outer membrane protein</fullName>
    </submittedName>
</protein>
<feature type="domain" description="SusD-like N-terminal" evidence="8">
    <location>
        <begin position="100"/>
        <end position="239"/>
    </location>
</feature>
<comment type="subcellular location">
    <subcellularLocation>
        <location evidence="1">Cell outer membrane</location>
    </subcellularLocation>
</comment>
<dbReference type="OrthoDB" id="621018at2"/>
<dbReference type="GO" id="GO:0009279">
    <property type="term" value="C:cell outer membrane"/>
    <property type="evidence" value="ECO:0007669"/>
    <property type="project" value="UniProtKB-SubCell"/>
</dbReference>
<keyword evidence="5" id="KW-0998">Cell outer membrane</keyword>
<dbReference type="InterPro" id="IPR033985">
    <property type="entry name" value="SusD-like_N"/>
</dbReference>
<dbReference type="Pfam" id="PF14322">
    <property type="entry name" value="SusD-like_3"/>
    <property type="match status" value="1"/>
</dbReference>
<keyword evidence="4" id="KW-0472">Membrane</keyword>
<dbReference type="SUPFAM" id="SSF48452">
    <property type="entry name" value="TPR-like"/>
    <property type="match status" value="1"/>
</dbReference>
<evidence type="ECO:0000259" key="7">
    <source>
        <dbReference type="Pfam" id="PF07980"/>
    </source>
</evidence>
<dbReference type="Pfam" id="PF07980">
    <property type="entry name" value="SusD_RagB"/>
    <property type="match status" value="1"/>
</dbReference>
<proteinExistence type="inferred from homology"/>
<feature type="signal peptide" evidence="6">
    <location>
        <begin position="1"/>
        <end position="28"/>
    </location>
</feature>
<dbReference type="Gene3D" id="1.25.40.390">
    <property type="match status" value="1"/>
</dbReference>
<evidence type="ECO:0000256" key="6">
    <source>
        <dbReference type="SAM" id="SignalP"/>
    </source>
</evidence>
<dbReference type="RefSeq" id="WP_132115460.1">
    <property type="nucleotide sequence ID" value="NZ_SMJU01000003.1"/>
</dbReference>
<feature type="domain" description="RagB/SusD" evidence="7">
    <location>
        <begin position="280"/>
        <end position="555"/>
    </location>
</feature>
<dbReference type="PROSITE" id="PS51257">
    <property type="entry name" value="PROKAR_LIPOPROTEIN"/>
    <property type="match status" value="1"/>
</dbReference>
<gene>
    <name evidence="9" type="ORF">EZE20_05800</name>
</gene>